<reference evidence="3" key="2">
    <citation type="journal article" date="2023" name="Microbiol Resour">
        <title>Decontamination and Annotation of the Draft Genome Sequence of the Oomycete Lagenidium giganteum ARSEF 373.</title>
        <authorList>
            <person name="Morgan W.R."/>
            <person name="Tartar A."/>
        </authorList>
    </citation>
    <scope>NUCLEOTIDE SEQUENCE</scope>
    <source>
        <strain evidence="3">ARSEF 373</strain>
    </source>
</reference>
<dbReference type="AlphaFoldDB" id="A0AAV2YTK5"/>
<evidence type="ECO:0000313" key="4">
    <source>
        <dbReference type="Proteomes" id="UP001146120"/>
    </source>
</evidence>
<comment type="caution">
    <text evidence="3">The sequence shown here is derived from an EMBL/GenBank/DDBJ whole genome shotgun (WGS) entry which is preliminary data.</text>
</comment>
<evidence type="ECO:0000259" key="2">
    <source>
        <dbReference type="PROSITE" id="PS50031"/>
    </source>
</evidence>
<dbReference type="InterPro" id="IPR011992">
    <property type="entry name" value="EF-hand-dom_pair"/>
</dbReference>
<name>A0AAV2YTK5_9STRA</name>
<feature type="region of interest" description="Disordered" evidence="1">
    <location>
        <begin position="323"/>
        <end position="388"/>
    </location>
</feature>
<accession>A0AAV2YTK5</accession>
<protein>
    <recommendedName>
        <fullName evidence="2">EH domain-containing protein</fullName>
    </recommendedName>
</protein>
<dbReference type="EMBL" id="DAKRPA010000130">
    <property type="protein sequence ID" value="DAZ97606.1"/>
    <property type="molecule type" value="Genomic_DNA"/>
</dbReference>
<dbReference type="Proteomes" id="UP001146120">
    <property type="component" value="Unassembled WGS sequence"/>
</dbReference>
<dbReference type="InterPro" id="IPR000261">
    <property type="entry name" value="EH_dom"/>
</dbReference>
<organism evidence="3 4">
    <name type="scientific">Lagenidium giganteum</name>
    <dbReference type="NCBI Taxonomy" id="4803"/>
    <lineage>
        <taxon>Eukaryota</taxon>
        <taxon>Sar</taxon>
        <taxon>Stramenopiles</taxon>
        <taxon>Oomycota</taxon>
        <taxon>Peronosporomycetes</taxon>
        <taxon>Pythiales</taxon>
        <taxon>Pythiaceae</taxon>
    </lineage>
</organism>
<gene>
    <name evidence="3" type="ORF">N0F65_002225</name>
</gene>
<feature type="compositionally biased region" description="Low complexity" evidence="1">
    <location>
        <begin position="361"/>
        <end position="380"/>
    </location>
</feature>
<dbReference type="SMART" id="SM00027">
    <property type="entry name" value="EH"/>
    <property type="match status" value="1"/>
</dbReference>
<reference evidence="3" key="1">
    <citation type="submission" date="2022-11" db="EMBL/GenBank/DDBJ databases">
        <authorList>
            <person name="Morgan W.R."/>
            <person name="Tartar A."/>
        </authorList>
    </citation>
    <scope>NUCLEOTIDE SEQUENCE</scope>
    <source>
        <strain evidence="3">ARSEF 373</strain>
    </source>
</reference>
<dbReference type="Pfam" id="PF12763">
    <property type="entry name" value="EH"/>
    <property type="match status" value="1"/>
</dbReference>
<evidence type="ECO:0000256" key="1">
    <source>
        <dbReference type="SAM" id="MobiDB-lite"/>
    </source>
</evidence>
<keyword evidence="4" id="KW-1185">Reference proteome</keyword>
<evidence type="ECO:0000313" key="3">
    <source>
        <dbReference type="EMBL" id="DAZ97606.1"/>
    </source>
</evidence>
<dbReference type="Gene3D" id="1.10.238.10">
    <property type="entry name" value="EF-hand"/>
    <property type="match status" value="1"/>
</dbReference>
<dbReference type="SUPFAM" id="SSF47473">
    <property type="entry name" value="EF-hand"/>
    <property type="match status" value="1"/>
</dbReference>
<dbReference type="PROSITE" id="PS50031">
    <property type="entry name" value="EH"/>
    <property type="match status" value="1"/>
</dbReference>
<sequence length="388" mass="42545">MELDRQKYTMIELEMKRYQNFFTTLDPNDEKSLPRDVAMEFFAKSNLGESDIHELWLLIKAKGLSHDADVLTETEFIMAMHLIVCMTKRGLTKLPAQFPDYLFPMLDLTPPAPAHPISMMPSPDKEVVLSSGTKFYLATSPPTAVELEKLQVAESLFELLSKKMKNKDTINASLSQLEQSEDKTLENLNSCLELIIASVEALGYVVPASARSLDALEDLSNLMRRHVQSLKQEVQTMQISSKILSEADDAISTKAEPENRFNGATALTQQLAGLQQESMRLCDRKDQILVQLLKLKRQHFAAAMAVVPSTMAANGGASHDALKPGGFAPTPPANPVMTSEPQEVRNSERTNSGNPFDMLGSGSPTATSAPTPAAVPAASTDNFGWGTF</sequence>
<proteinExistence type="predicted"/>
<feature type="domain" description="EH" evidence="2">
    <location>
        <begin position="14"/>
        <end position="104"/>
    </location>
</feature>